<dbReference type="NCBIfam" id="TIGR00813">
    <property type="entry name" value="sss"/>
    <property type="match status" value="1"/>
</dbReference>
<dbReference type="HOGENOM" id="CLU_018808_11_1_1"/>
<feature type="transmembrane region" description="Helical" evidence="12">
    <location>
        <begin position="49"/>
        <end position="65"/>
    </location>
</feature>
<dbReference type="AlphaFoldDB" id="T1IVN8"/>
<sequence length="635" mass="70854">MIEKSLFQALDYTILALALAASLIIGFYFACCGGKQKTTAEYFKGNMNIKLLPIVRVFTIILYAIKCKLFDNYVHVASFISSNMMLGIPAEVYHYGFDYWYTLLGSFIGGPIAIYGFLPVFYKLQITSINEYLQQRFSNTVRFCSSLMYIFSMIVLASFVTYAPVLALSQVTQNNYNVTGLSVWTSILTTTAIGTIYTTIATVVWTDVLQLLIFIAATLATIIKGAINVGGLSYIVDKNIEGNRLRAVSFSLDPKIRFTAWGLLIYSALKSMALYGVSQIQLQRYMCCPNNKAARKSVWLNVVCSVPISTIYCFIRLILYAMYWNCDPLTSQQIEKPDQVISLYKTVNIYYCCNIQYQLFPLFVMHIMSSVPGMPGLFVSGVYCAALSTTSSILNSLAAITLQDHIKPRWKNVSDKKATFISKCIAACYGLVCLVMIAAIMNLGTIIQSMQYLMGDNTGAILGLFFLGLMNPWANSKGTILGIVCGLGVSWWISVGAQIYRPPPTSLLSLATANCSDILGDWSLRIKPNTSTRDDIPDIYSISYLWILPIAFLITVFVGSLSSLFIGSNKNLNMKLLSPFVHCVMKKCFYKKYRELVDKYKSIPQLEEVNMSSIINEEKTGQLTTLKANKVLTKI</sequence>
<keyword evidence="4" id="KW-1003">Cell membrane</keyword>
<evidence type="ECO:0008006" key="15">
    <source>
        <dbReference type="Google" id="ProtNLM"/>
    </source>
</evidence>
<evidence type="ECO:0000256" key="5">
    <source>
        <dbReference type="ARBA" id="ARBA00022692"/>
    </source>
</evidence>
<dbReference type="STRING" id="126957.T1IVN8"/>
<dbReference type="GO" id="GO:0015293">
    <property type="term" value="F:symporter activity"/>
    <property type="evidence" value="ECO:0007669"/>
    <property type="project" value="TreeGrafter"/>
</dbReference>
<feature type="transmembrane region" description="Helical" evidence="12">
    <location>
        <begin position="183"/>
        <end position="204"/>
    </location>
</feature>
<feature type="transmembrane region" description="Helical" evidence="12">
    <location>
        <begin position="377"/>
        <end position="400"/>
    </location>
</feature>
<evidence type="ECO:0000256" key="9">
    <source>
        <dbReference type="ARBA" id="ARBA00023136"/>
    </source>
</evidence>
<keyword evidence="7" id="KW-0915">Sodium</keyword>
<dbReference type="GO" id="GO:0006814">
    <property type="term" value="P:sodium ion transport"/>
    <property type="evidence" value="ECO:0007669"/>
    <property type="project" value="UniProtKB-KW"/>
</dbReference>
<keyword evidence="14" id="KW-1185">Reference proteome</keyword>
<dbReference type="PANTHER" id="PTHR42985:SF2">
    <property type="entry name" value="SODIUM-DEPENDENT MULTIVITAMIN TRANSPORTER"/>
    <property type="match status" value="1"/>
</dbReference>
<feature type="transmembrane region" description="Helical" evidence="12">
    <location>
        <begin position="211"/>
        <end position="236"/>
    </location>
</feature>
<feature type="transmembrane region" description="Helical" evidence="12">
    <location>
        <begin position="298"/>
        <end position="323"/>
    </location>
</feature>
<accession>T1IVN8</accession>
<keyword evidence="9 12" id="KW-0472">Membrane</keyword>
<evidence type="ECO:0000256" key="2">
    <source>
        <dbReference type="ARBA" id="ARBA00006434"/>
    </source>
</evidence>
<dbReference type="EMBL" id="JH431589">
    <property type="status" value="NOT_ANNOTATED_CDS"/>
    <property type="molecule type" value="Genomic_DNA"/>
</dbReference>
<name>T1IVN8_STRMM</name>
<evidence type="ECO:0000256" key="6">
    <source>
        <dbReference type="ARBA" id="ARBA00022989"/>
    </source>
</evidence>
<evidence type="ECO:0000313" key="14">
    <source>
        <dbReference type="Proteomes" id="UP000014500"/>
    </source>
</evidence>
<evidence type="ECO:0000256" key="10">
    <source>
        <dbReference type="ARBA" id="ARBA00023201"/>
    </source>
</evidence>
<proteinExistence type="inferred from homology"/>
<feature type="transmembrane region" description="Helical" evidence="12">
    <location>
        <begin position="143"/>
        <end position="163"/>
    </location>
</feature>
<dbReference type="Pfam" id="PF00474">
    <property type="entry name" value="SSF"/>
    <property type="match status" value="1"/>
</dbReference>
<evidence type="ECO:0000256" key="4">
    <source>
        <dbReference type="ARBA" id="ARBA00022475"/>
    </source>
</evidence>
<keyword evidence="6 12" id="KW-1133">Transmembrane helix</keyword>
<dbReference type="Proteomes" id="UP000014500">
    <property type="component" value="Unassembled WGS sequence"/>
</dbReference>
<feature type="transmembrane region" description="Helical" evidence="12">
    <location>
        <begin position="99"/>
        <end position="122"/>
    </location>
</feature>
<evidence type="ECO:0000256" key="8">
    <source>
        <dbReference type="ARBA" id="ARBA00023065"/>
    </source>
</evidence>
<reference evidence="14" key="1">
    <citation type="submission" date="2011-05" db="EMBL/GenBank/DDBJ databases">
        <authorList>
            <person name="Richards S.R."/>
            <person name="Qu J."/>
            <person name="Jiang H."/>
            <person name="Jhangiani S.N."/>
            <person name="Agravi P."/>
            <person name="Goodspeed R."/>
            <person name="Gross S."/>
            <person name="Mandapat C."/>
            <person name="Jackson L."/>
            <person name="Mathew T."/>
            <person name="Pu L."/>
            <person name="Thornton R."/>
            <person name="Saada N."/>
            <person name="Wilczek-Boney K.B."/>
            <person name="Lee S."/>
            <person name="Kovar C."/>
            <person name="Wu Y."/>
            <person name="Scherer S.E."/>
            <person name="Worley K.C."/>
            <person name="Muzny D.M."/>
            <person name="Gibbs R."/>
        </authorList>
    </citation>
    <scope>NUCLEOTIDE SEQUENCE</scope>
    <source>
        <strain evidence="14">Brora</strain>
    </source>
</reference>
<dbReference type="InterPro" id="IPR038377">
    <property type="entry name" value="Na/Glc_symporter_sf"/>
</dbReference>
<dbReference type="InterPro" id="IPR051163">
    <property type="entry name" value="Sodium:Solute_Symporter_SSF"/>
</dbReference>
<evidence type="ECO:0000256" key="12">
    <source>
        <dbReference type="SAM" id="Phobius"/>
    </source>
</evidence>
<dbReference type="PhylomeDB" id="T1IVN8"/>
<feature type="transmembrane region" description="Helical" evidence="12">
    <location>
        <begin position="480"/>
        <end position="500"/>
    </location>
</feature>
<feature type="transmembrane region" description="Helical" evidence="12">
    <location>
        <begin position="544"/>
        <end position="566"/>
    </location>
</feature>
<dbReference type="OMA" id="RFASICG"/>
<evidence type="ECO:0000256" key="3">
    <source>
        <dbReference type="ARBA" id="ARBA00022448"/>
    </source>
</evidence>
<organism evidence="13 14">
    <name type="scientific">Strigamia maritima</name>
    <name type="common">European centipede</name>
    <name type="synonym">Geophilus maritimus</name>
    <dbReference type="NCBI Taxonomy" id="126957"/>
    <lineage>
        <taxon>Eukaryota</taxon>
        <taxon>Metazoa</taxon>
        <taxon>Ecdysozoa</taxon>
        <taxon>Arthropoda</taxon>
        <taxon>Myriapoda</taxon>
        <taxon>Chilopoda</taxon>
        <taxon>Pleurostigmophora</taxon>
        <taxon>Geophilomorpha</taxon>
        <taxon>Linotaeniidae</taxon>
        <taxon>Strigamia</taxon>
    </lineage>
</organism>
<keyword evidence="5 12" id="KW-0812">Transmembrane</keyword>
<dbReference type="EnsemblMetazoa" id="SMAR005239-RA">
    <property type="protein sequence ID" value="SMAR005239-PA"/>
    <property type="gene ID" value="SMAR005239"/>
</dbReference>
<dbReference type="GO" id="GO:0005886">
    <property type="term" value="C:plasma membrane"/>
    <property type="evidence" value="ECO:0007669"/>
    <property type="project" value="UniProtKB-SubCell"/>
</dbReference>
<evidence type="ECO:0000313" key="13">
    <source>
        <dbReference type="EnsemblMetazoa" id="SMAR005239-PA"/>
    </source>
</evidence>
<protein>
    <recommendedName>
        <fullName evidence="15">Sodium-dependent multivitamin transporter</fullName>
    </recommendedName>
</protein>
<evidence type="ECO:0000256" key="1">
    <source>
        <dbReference type="ARBA" id="ARBA00004651"/>
    </source>
</evidence>
<reference evidence="13" key="2">
    <citation type="submission" date="2015-02" db="UniProtKB">
        <authorList>
            <consortium name="EnsemblMetazoa"/>
        </authorList>
    </citation>
    <scope>IDENTIFICATION</scope>
</reference>
<dbReference type="CDD" id="cd11492">
    <property type="entry name" value="SLC5sbd_NIS-SMVT"/>
    <property type="match status" value="1"/>
</dbReference>
<dbReference type="PROSITE" id="PS50283">
    <property type="entry name" value="NA_SOLUT_SYMP_3"/>
    <property type="match status" value="1"/>
</dbReference>
<comment type="subcellular location">
    <subcellularLocation>
        <location evidence="1">Cell membrane</location>
        <topology evidence="1">Multi-pass membrane protein</topology>
    </subcellularLocation>
</comment>
<dbReference type="Gene3D" id="1.20.1730.10">
    <property type="entry name" value="Sodium/glucose cotransporter"/>
    <property type="match status" value="1"/>
</dbReference>
<dbReference type="PANTHER" id="PTHR42985">
    <property type="entry name" value="SODIUM-COUPLED MONOCARBOXYLATE TRANSPORTER"/>
    <property type="match status" value="1"/>
</dbReference>
<feature type="transmembrane region" description="Helical" evidence="12">
    <location>
        <begin position="449"/>
        <end position="468"/>
    </location>
</feature>
<evidence type="ECO:0000256" key="7">
    <source>
        <dbReference type="ARBA" id="ARBA00023053"/>
    </source>
</evidence>
<feature type="transmembrane region" description="Helical" evidence="12">
    <location>
        <begin position="420"/>
        <end position="443"/>
    </location>
</feature>
<feature type="transmembrane region" description="Helical" evidence="12">
    <location>
        <begin position="12"/>
        <end position="29"/>
    </location>
</feature>
<evidence type="ECO:0000256" key="11">
    <source>
        <dbReference type="RuleBase" id="RU362091"/>
    </source>
</evidence>
<feature type="transmembrane region" description="Helical" evidence="12">
    <location>
        <begin position="256"/>
        <end position="277"/>
    </location>
</feature>
<keyword evidence="10" id="KW-0739">Sodium transport</keyword>
<dbReference type="InterPro" id="IPR001734">
    <property type="entry name" value="Na/solute_symporter"/>
</dbReference>
<keyword evidence="3" id="KW-0813">Transport</keyword>
<dbReference type="eggNOG" id="KOG2349">
    <property type="taxonomic scope" value="Eukaryota"/>
</dbReference>
<keyword evidence="8" id="KW-0406">Ion transport</keyword>
<comment type="similarity">
    <text evidence="2 11">Belongs to the sodium:solute symporter (SSF) (TC 2.A.21) family.</text>
</comment>